<feature type="compositionally biased region" description="Basic and acidic residues" evidence="5">
    <location>
        <begin position="61"/>
        <end position="77"/>
    </location>
</feature>
<feature type="transmembrane region" description="Helical" evidence="6">
    <location>
        <begin position="321"/>
        <end position="347"/>
    </location>
</feature>
<dbReference type="EMBL" id="VNKQ01000003">
    <property type="protein sequence ID" value="KAG0651884.1"/>
    <property type="molecule type" value="Genomic_DNA"/>
</dbReference>
<dbReference type="GO" id="GO:0022857">
    <property type="term" value="F:transmembrane transporter activity"/>
    <property type="evidence" value="ECO:0007669"/>
    <property type="project" value="InterPro"/>
</dbReference>
<evidence type="ECO:0000256" key="1">
    <source>
        <dbReference type="ARBA" id="ARBA00004141"/>
    </source>
</evidence>
<dbReference type="SUPFAM" id="SSF103473">
    <property type="entry name" value="MFS general substrate transporter"/>
    <property type="match status" value="1"/>
</dbReference>
<keyword evidence="4 6" id="KW-0472">Membrane</keyword>
<dbReference type="PANTHER" id="PTHR23502">
    <property type="entry name" value="MAJOR FACILITATOR SUPERFAMILY"/>
    <property type="match status" value="1"/>
</dbReference>
<reference evidence="8" key="1">
    <citation type="submission" date="2019-07" db="EMBL/GenBank/DDBJ databases">
        <title>Hyphodiscus hymeniophilus genome sequencing and assembly.</title>
        <authorList>
            <person name="Kramer G."/>
            <person name="Nodwell J."/>
        </authorList>
    </citation>
    <scope>NUCLEOTIDE SEQUENCE</scope>
    <source>
        <strain evidence="8">ATCC 34498</strain>
    </source>
</reference>
<evidence type="ECO:0000256" key="4">
    <source>
        <dbReference type="ARBA" id="ARBA00023136"/>
    </source>
</evidence>
<evidence type="ECO:0000259" key="7">
    <source>
        <dbReference type="PROSITE" id="PS50850"/>
    </source>
</evidence>
<evidence type="ECO:0000256" key="3">
    <source>
        <dbReference type="ARBA" id="ARBA00022989"/>
    </source>
</evidence>
<evidence type="ECO:0000256" key="6">
    <source>
        <dbReference type="SAM" id="Phobius"/>
    </source>
</evidence>
<dbReference type="InterPro" id="IPR011701">
    <property type="entry name" value="MFS"/>
</dbReference>
<name>A0A9P7B0B1_9HELO</name>
<dbReference type="Gene3D" id="1.20.1720.10">
    <property type="entry name" value="Multidrug resistance protein D"/>
    <property type="match status" value="1"/>
</dbReference>
<dbReference type="InterPro" id="IPR020846">
    <property type="entry name" value="MFS_dom"/>
</dbReference>
<dbReference type="OrthoDB" id="3936150at2759"/>
<dbReference type="PANTHER" id="PTHR23502:SF188">
    <property type="entry name" value="MAJOR FACILITATOR SUPERFAMILY (MFS) PROFILE DOMAIN-CONTAINING PROTEIN"/>
    <property type="match status" value="1"/>
</dbReference>
<feature type="domain" description="Major facilitator superfamily (MFS) profile" evidence="7">
    <location>
        <begin position="103"/>
        <end position="365"/>
    </location>
</feature>
<feature type="transmembrane region" description="Helical" evidence="6">
    <location>
        <begin position="104"/>
        <end position="124"/>
    </location>
</feature>
<feature type="transmembrane region" description="Helical" evidence="6">
    <location>
        <begin position="192"/>
        <end position="214"/>
    </location>
</feature>
<feature type="transmembrane region" description="Helical" evidence="6">
    <location>
        <begin position="144"/>
        <end position="161"/>
    </location>
</feature>
<dbReference type="Proteomes" id="UP000785200">
    <property type="component" value="Unassembled WGS sequence"/>
</dbReference>
<protein>
    <submittedName>
        <fullName evidence="8">Efflux pump kojT</fullName>
    </submittedName>
</protein>
<dbReference type="GO" id="GO:0005886">
    <property type="term" value="C:plasma membrane"/>
    <property type="evidence" value="ECO:0007669"/>
    <property type="project" value="TreeGrafter"/>
</dbReference>
<feature type="transmembrane region" description="Helical" evidence="6">
    <location>
        <begin position="262"/>
        <end position="288"/>
    </location>
</feature>
<proteinExistence type="predicted"/>
<dbReference type="InterPro" id="IPR036259">
    <property type="entry name" value="MFS_trans_sf"/>
</dbReference>
<sequence>MWSYIQYREIGREVQEETSVRSEVDSKTHGARNGPSLDRRKGPLQGNLSESHLEAGMVSTNRERSEKEHGSRDDSSDHIMVCKVGENDPLDPLNWPLSSRCKNIPILTLLIFVQAWAGASGSMANSAASKEFHVSKVAENLSTAMYLFGIGSGALFVGPLSETVGRNPTYLTATFFYLLFVLGSALTPTFGGQVACRFFVGLFASATLAINGSSVRDQFRPVKRSFVFPIIAWANVAAPVIAPVAGGFIVSNTKLGWRWTEWVTLIISGFAFLIALLFLPETYLPILLDWKAEHLRRVTGDSRYVSKHAESGSFFQRTKKVIALPASFFGTEPIIAVLGGYLVLLYIRDVTSSHPSPFIKLSMPL</sequence>
<comment type="subcellular location">
    <subcellularLocation>
        <location evidence="1">Membrane</location>
        <topology evidence="1">Multi-pass membrane protein</topology>
    </subcellularLocation>
</comment>
<accession>A0A9P7B0B1</accession>
<evidence type="ECO:0000256" key="5">
    <source>
        <dbReference type="SAM" id="MobiDB-lite"/>
    </source>
</evidence>
<keyword evidence="9" id="KW-1185">Reference proteome</keyword>
<feature type="region of interest" description="Disordered" evidence="5">
    <location>
        <begin position="15"/>
        <end position="77"/>
    </location>
</feature>
<dbReference type="PROSITE" id="PS50850">
    <property type="entry name" value="MFS"/>
    <property type="match status" value="1"/>
</dbReference>
<feature type="transmembrane region" description="Helical" evidence="6">
    <location>
        <begin position="226"/>
        <end position="250"/>
    </location>
</feature>
<feature type="transmembrane region" description="Helical" evidence="6">
    <location>
        <begin position="168"/>
        <end position="186"/>
    </location>
</feature>
<dbReference type="Pfam" id="PF07690">
    <property type="entry name" value="MFS_1"/>
    <property type="match status" value="1"/>
</dbReference>
<feature type="compositionally biased region" description="Basic and acidic residues" evidence="5">
    <location>
        <begin position="15"/>
        <end position="28"/>
    </location>
</feature>
<gene>
    <name evidence="8" type="ORF">D0Z07_0824</name>
</gene>
<organism evidence="8 9">
    <name type="scientific">Hyphodiscus hymeniophilus</name>
    <dbReference type="NCBI Taxonomy" id="353542"/>
    <lineage>
        <taxon>Eukaryota</taxon>
        <taxon>Fungi</taxon>
        <taxon>Dikarya</taxon>
        <taxon>Ascomycota</taxon>
        <taxon>Pezizomycotina</taxon>
        <taxon>Leotiomycetes</taxon>
        <taxon>Helotiales</taxon>
        <taxon>Hyphodiscaceae</taxon>
        <taxon>Hyphodiscus</taxon>
    </lineage>
</organism>
<evidence type="ECO:0000313" key="8">
    <source>
        <dbReference type="EMBL" id="KAG0651884.1"/>
    </source>
</evidence>
<dbReference type="AlphaFoldDB" id="A0A9P7B0B1"/>
<comment type="caution">
    <text evidence="8">The sequence shown here is derived from an EMBL/GenBank/DDBJ whole genome shotgun (WGS) entry which is preliminary data.</text>
</comment>
<keyword evidence="2 6" id="KW-0812">Transmembrane</keyword>
<evidence type="ECO:0000313" key="9">
    <source>
        <dbReference type="Proteomes" id="UP000785200"/>
    </source>
</evidence>
<keyword evidence="3 6" id="KW-1133">Transmembrane helix</keyword>
<evidence type="ECO:0000256" key="2">
    <source>
        <dbReference type="ARBA" id="ARBA00022692"/>
    </source>
</evidence>